<protein>
    <submittedName>
        <fullName evidence="1">Uncharacterized protein</fullName>
    </submittedName>
</protein>
<dbReference type="AlphaFoldDB" id="A0A0B6Z0T9"/>
<evidence type="ECO:0000313" key="1">
    <source>
        <dbReference type="EMBL" id="CEK61992.1"/>
    </source>
</evidence>
<reference evidence="1" key="1">
    <citation type="submission" date="2014-12" db="EMBL/GenBank/DDBJ databases">
        <title>Insight into the proteome of Arion vulgaris.</title>
        <authorList>
            <person name="Aradska J."/>
            <person name="Bulat T."/>
            <person name="Smidak R."/>
            <person name="Sarate P."/>
            <person name="Gangsoo J."/>
            <person name="Sialana F."/>
            <person name="Bilban M."/>
            <person name="Lubec G."/>
        </authorList>
    </citation>
    <scope>NUCLEOTIDE SEQUENCE</scope>
    <source>
        <tissue evidence="1">Skin</tissue>
    </source>
</reference>
<name>A0A0B6Z0T9_9EUPU</name>
<dbReference type="EMBL" id="HACG01015127">
    <property type="protein sequence ID" value="CEK61992.1"/>
    <property type="molecule type" value="Transcribed_RNA"/>
</dbReference>
<sequence length="84" mass="10158">FPNEYIYALDNYQHRNSDSTKDFYRCIIARAKGMSHVECFLKLLESCCSHKFTFVKTIRFRVKWAETFLKRNPNFKLLFLVRDP</sequence>
<feature type="non-terminal residue" evidence="1">
    <location>
        <position position="1"/>
    </location>
</feature>
<organism evidence="1">
    <name type="scientific">Arion vulgaris</name>
    <dbReference type="NCBI Taxonomy" id="1028688"/>
    <lineage>
        <taxon>Eukaryota</taxon>
        <taxon>Metazoa</taxon>
        <taxon>Spiralia</taxon>
        <taxon>Lophotrochozoa</taxon>
        <taxon>Mollusca</taxon>
        <taxon>Gastropoda</taxon>
        <taxon>Heterobranchia</taxon>
        <taxon>Euthyneura</taxon>
        <taxon>Panpulmonata</taxon>
        <taxon>Eupulmonata</taxon>
        <taxon>Stylommatophora</taxon>
        <taxon>Helicina</taxon>
        <taxon>Arionoidea</taxon>
        <taxon>Arionidae</taxon>
        <taxon>Arion</taxon>
    </lineage>
</organism>
<feature type="non-terminal residue" evidence="1">
    <location>
        <position position="84"/>
    </location>
</feature>
<accession>A0A0B6Z0T9</accession>
<proteinExistence type="predicted"/>
<gene>
    <name evidence="1" type="primary">ORF43879</name>
</gene>